<evidence type="ECO:0000313" key="3">
    <source>
        <dbReference type="Proteomes" id="UP000050996"/>
    </source>
</evidence>
<dbReference type="Proteomes" id="UP000050996">
    <property type="component" value="Unassembled WGS sequence"/>
</dbReference>
<feature type="chain" id="PRO_5006207379" evidence="1">
    <location>
        <begin position="25"/>
        <end position="106"/>
    </location>
</feature>
<name>A0A0Q3SEL8_9BACI</name>
<sequence length="106" mass="11446">MKKKILSIAAAVGVSFSMLGPVSAAPVETITIASEDVSTQNIQKGVTQTKYYLKSEYSSSQVPKSITYSDSNGFYGSLTLQGSLETWGTYGEWWKATYSGIVTKAE</sequence>
<accession>A0A0Q3SEL8</accession>
<dbReference type="EMBL" id="LJIX01000006">
    <property type="protein sequence ID" value="KQL17700.1"/>
    <property type="molecule type" value="Genomic_DNA"/>
</dbReference>
<dbReference type="AlphaFoldDB" id="A0A0Q3SEL8"/>
<proteinExistence type="predicted"/>
<evidence type="ECO:0000256" key="1">
    <source>
        <dbReference type="SAM" id="SignalP"/>
    </source>
</evidence>
<dbReference type="RefSeq" id="WP_053478095.1">
    <property type="nucleotide sequence ID" value="NZ_LJIX01000006.1"/>
</dbReference>
<feature type="signal peptide" evidence="1">
    <location>
        <begin position="1"/>
        <end position="24"/>
    </location>
</feature>
<comment type="caution">
    <text evidence="2">The sequence shown here is derived from an EMBL/GenBank/DDBJ whole genome shotgun (WGS) entry which is preliminary data.</text>
</comment>
<protein>
    <submittedName>
        <fullName evidence="2">Uncharacterized protein</fullName>
    </submittedName>
</protein>
<keyword evidence="3" id="KW-1185">Reference proteome</keyword>
<dbReference type="PATRIC" id="fig|1637975.4.peg.288"/>
<gene>
    <name evidence="2" type="ORF">AN957_03120</name>
</gene>
<keyword evidence="1" id="KW-0732">Signal</keyword>
<reference evidence="2 3" key="1">
    <citation type="submission" date="2015-09" db="EMBL/GenBank/DDBJ databases">
        <title>Genome sequencing project for genomic taxonomy and phylogenomics of Bacillus-like bacteria.</title>
        <authorList>
            <person name="Liu B."/>
            <person name="Wang J."/>
            <person name="Zhu Y."/>
            <person name="Liu G."/>
            <person name="Chen Q."/>
            <person name="Chen Z."/>
            <person name="Lan J."/>
            <person name="Che J."/>
            <person name="Ge C."/>
            <person name="Shi H."/>
            <person name="Pan Z."/>
            <person name="Liu X."/>
        </authorList>
    </citation>
    <scope>NUCLEOTIDE SEQUENCE [LARGE SCALE GENOMIC DNA]</scope>
    <source>
        <strain evidence="2 3">FJAT-18043</strain>
    </source>
</reference>
<organism evidence="2 3">
    <name type="scientific">Cytobacillus solani</name>
    <dbReference type="NCBI Taxonomy" id="1637975"/>
    <lineage>
        <taxon>Bacteria</taxon>
        <taxon>Bacillati</taxon>
        <taxon>Bacillota</taxon>
        <taxon>Bacilli</taxon>
        <taxon>Bacillales</taxon>
        <taxon>Bacillaceae</taxon>
        <taxon>Cytobacillus</taxon>
    </lineage>
</organism>
<evidence type="ECO:0000313" key="2">
    <source>
        <dbReference type="EMBL" id="KQL17700.1"/>
    </source>
</evidence>